<keyword evidence="5 9" id="KW-0997">Cell inner membrane</keyword>
<evidence type="ECO:0000259" key="12">
    <source>
        <dbReference type="Pfam" id="PF26002"/>
    </source>
</evidence>
<evidence type="ECO:0000256" key="6">
    <source>
        <dbReference type="ARBA" id="ARBA00022692"/>
    </source>
</evidence>
<dbReference type="InterPro" id="IPR050739">
    <property type="entry name" value="MFP"/>
</dbReference>
<dbReference type="PRINTS" id="PR01490">
    <property type="entry name" value="RTXTOXIND"/>
</dbReference>
<evidence type="ECO:0000256" key="9">
    <source>
        <dbReference type="RuleBase" id="RU365093"/>
    </source>
</evidence>
<keyword evidence="10" id="KW-0175">Coiled coil</keyword>
<name>A0A6N8DRH2_RHOAC</name>
<evidence type="ECO:0000256" key="8">
    <source>
        <dbReference type="ARBA" id="ARBA00023136"/>
    </source>
</evidence>
<comment type="caution">
    <text evidence="13">The sequence shown here is derived from an EMBL/GenBank/DDBJ whole genome shotgun (WGS) entry which is preliminary data.</text>
</comment>
<dbReference type="SUPFAM" id="SSF111369">
    <property type="entry name" value="HlyD-like secretion proteins"/>
    <property type="match status" value="1"/>
</dbReference>
<evidence type="ECO:0000256" key="3">
    <source>
        <dbReference type="ARBA" id="ARBA00022448"/>
    </source>
</evidence>
<dbReference type="NCBIfam" id="TIGR01843">
    <property type="entry name" value="type_I_hlyD"/>
    <property type="match status" value="1"/>
</dbReference>
<evidence type="ECO:0000256" key="1">
    <source>
        <dbReference type="ARBA" id="ARBA00004377"/>
    </source>
</evidence>
<evidence type="ECO:0000256" key="10">
    <source>
        <dbReference type="SAM" id="Coils"/>
    </source>
</evidence>
<evidence type="ECO:0000256" key="7">
    <source>
        <dbReference type="ARBA" id="ARBA00022989"/>
    </source>
</evidence>
<dbReference type="Proteomes" id="UP000439113">
    <property type="component" value="Unassembled WGS sequence"/>
</dbReference>
<accession>A0A6N8DRH2</accession>
<keyword evidence="6 9" id="KW-0812">Transmembrane</keyword>
<dbReference type="Gene3D" id="2.40.30.170">
    <property type="match status" value="1"/>
</dbReference>
<sequence>MTSASQKIVPFPARKTPQRTAQDIAFLPAALEITETPPSPVGRAVGATIVVIFCFALIWATFGQVDIVATANGKIVPSGRTKLVQPLEAGVVSAIHVRDGQRVKANEILIELDPTTTGAELEHLRGDLVSAQLDVARLRAALTWLEQPERTPAELFTPPAGATPQQIETQRQFLTSETSEQAAKRAELMRQEAQKAAERATVDAQIAKIEATIPVLQERVDVRKVLYDKALGSKLVYLTEYQDLVGMKHDAEVQRRRLREADTAIAALREARARNEAEYRHAVYADLAKAEQRAAGFAQDALKAERRAGLQKLLAPVGGVVQQLAVHTVGGVVSPAETLAVIVPDGDAVEIEATLGNRDVGFVHAGQDAAIKVETFNFTRYGLLHGVVANVSQDAAPQAKSGEARQAQGGEKQAPSLDYVARIALDRPEMRIDGKATPLRSGMAVTVEIRTGSRRIISYLLSPLEKAGQEALRER</sequence>
<dbReference type="AlphaFoldDB" id="A0A6N8DRH2"/>
<comment type="subcellular location">
    <subcellularLocation>
        <location evidence="1 9">Cell inner membrane</location>
        <topology evidence="1 9">Single-pass membrane protein</topology>
    </subcellularLocation>
</comment>
<organism evidence="13 14">
    <name type="scientific">Rhodoblastus acidophilus</name>
    <name type="common">Rhodopseudomonas acidophila</name>
    <dbReference type="NCBI Taxonomy" id="1074"/>
    <lineage>
        <taxon>Bacteria</taxon>
        <taxon>Pseudomonadati</taxon>
        <taxon>Pseudomonadota</taxon>
        <taxon>Alphaproteobacteria</taxon>
        <taxon>Hyphomicrobiales</taxon>
        <taxon>Rhodoblastaceae</taxon>
        <taxon>Rhodoblastus</taxon>
    </lineage>
</organism>
<dbReference type="GO" id="GO:0009306">
    <property type="term" value="P:protein secretion"/>
    <property type="evidence" value="ECO:0007669"/>
    <property type="project" value="InterPro"/>
</dbReference>
<dbReference type="Gene3D" id="2.40.50.100">
    <property type="match status" value="1"/>
</dbReference>
<reference evidence="13 14" key="1">
    <citation type="submission" date="2019-11" db="EMBL/GenBank/DDBJ databases">
        <title>Whole-genome sequence of a Rhodoblastus acidophilus DSM 142.</title>
        <authorList>
            <person name="Kyndt J.A."/>
            <person name="Meyer T.E."/>
        </authorList>
    </citation>
    <scope>NUCLEOTIDE SEQUENCE [LARGE SCALE GENOMIC DNA]</scope>
    <source>
        <strain evidence="13 14">DSM 142</strain>
    </source>
</reference>
<dbReference type="PANTHER" id="PTHR30386:SF27">
    <property type="entry name" value="MEMBRANE FUSION PROTEIN (MFP) FAMILY PROTEIN"/>
    <property type="match status" value="1"/>
</dbReference>
<evidence type="ECO:0000256" key="2">
    <source>
        <dbReference type="ARBA" id="ARBA00009477"/>
    </source>
</evidence>
<evidence type="ECO:0000313" key="14">
    <source>
        <dbReference type="Proteomes" id="UP000439113"/>
    </source>
</evidence>
<feature type="domain" description="AprE-like long alpha-helical hairpin" evidence="11">
    <location>
        <begin position="118"/>
        <end position="304"/>
    </location>
</feature>
<dbReference type="Gene3D" id="1.10.287.470">
    <property type="entry name" value="Helix hairpin bin"/>
    <property type="match status" value="1"/>
</dbReference>
<keyword evidence="7 9" id="KW-1133">Transmembrane helix</keyword>
<proteinExistence type="inferred from homology"/>
<keyword evidence="4 9" id="KW-1003">Cell membrane</keyword>
<evidence type="ECO:0000313" key="13">
    <source>
        <dbReference type="EMBL" id="MTV32145.1"/>
    </source>
</evidence>
<dbReference type="RefSeq" id="WP_155446842.1">
    <property type="nucleotide sequence ID" value="NZ_JAOQNR010000011.1"/>
</dbReference>
<evidence type="ECO:0000259" key="11">
    <source>
        <dbReference type="Pfam" id="PF25994"/>
    </source>
</evidence>
<dbReference type="Pfam" id="PF25994">
    <property type="entry name" value="HH_AprE"/>
    <property type="match status" value="1"/>
</dbReference>
<dbReference type="InterPro" id="IPR006144">
    <property type="entry name" value="Secretion_HlyD_CS"/>
</dbReference>
<protein>
    <recommendedName>
        <fullName evidence="9">Membrane fusion protein (MFP) family protein</fullName>
    </recommendedName>
</protein>
<dbReference type="Pfam" id="PF26002">
    <property type="entry name" value="Beta-barrel_AprE"/>
    <property type="match status" value="1"/>
</dbReference>
<dbReference type="InterPro" id="IPR058781">
    <property type="entry name" value="HH_AprE-like"/>
</dbReference>
<gene>
    <name evidence="13" type="ORF">GJ654_14240</name>
</gene>
<dbReference type="EMBL" id="WNKS01000014">
    <property type="protein sequence ID" value="MTV32145.1"/>
    <property type="molecule type" value="Genomic_DNA"/>
</dbReference>
<feature type="transmembrane region" description="Helical" evidence="9">
    <location>
        <begin position="44"/>
        <end position="62"/>
    </location>
</feature>
<keyword evidence="8 9" id="KW-0472">Membrane</keyword>
<feature type="domain" description="AprE-like beta-barrel" evidence="12">
    <location>
        <begin position="351"/>
        <end position="452"/>
    </location>
</feature>
<dbReference type="PROSITE" id="PS00543">
    <property type="entry name" value="HLYD_FAMILY"/>
    <property type="match status" value="1"/>
</dbReference>
<keyword evidence="3 9" id="KW-0813">Transport</keyword>
<feature type="coiled-coil region" evidence="10">
    <location>
        <begin position="176"/>
        <end position="210"/>
    </location>
</feature>
<dbReference type="InterPro" id="IPR010129">
    <property type="entry name" value="T1SS_HlyD"/>
</dbReference>
<feature type="coiled-coil region" evidence="10">
    <location>
        <begin position="251"/>
        <end position="307"/>
    </location>
</feature>
<dbReference type="GO" id="GO:0005886">
    <property type="term" value="C:plasma membrane"/>
    <property type="evidence" value="ECO:0007669"/>
    <property type="project" value="UniProtKB-SubCell"/>
</dbReference>
<comment type="similarity">
    <text evidence="2 9">Belongs to the membrane fusion protein (MFP) (TC 8.A.1) family.</text>
</comment>
<dbReference type="PANTHER" id="PTHR30386">
    <property type="entry name" value="MEMBRANE FUSION SUBUNIT OF EMRAB-TOLC MULTIDRUG EFFLUX PUMP"/>
    <property type="match status" value="1"/>
</dbReference>
<dbReference type="InterPro" id="IPR058982">
    <property type="entry name" value="Beta-barrel_AprE"/>
</dbReference>
<evidence type="ECO:0000256" key="4">
    <source>
        <dbReference type="ARBA" id="ARBA00022475"/>
    </source>
</evidence>
<dbReference type="OrthoDB" id="9810980at2"/>
<evidence type="ECO:0000256" key="5">
    <source>
        <dbReference type="ARBA" id="ARBA00022519"/>
    </source>
</evidence>